<dbReference type="Proteomes" id="UP001364472">
    <property type="component" value="Unassembled WGS sequence"/>
</dbReference>
<proteinExistence type="predicted"/>
<accession>A0AAW9QVU8</accession>
<sequence length="268" mass="28661">MTPEPAALGEDSRSHIAKWLAREPEMETALLFAASGRPLAALWGAVLDAWLEACFMPSDAGVARVKLAWWGEALGQTSAESAHPLVRAFALAGGEAVPATLWADAAHSALELVSREAHPTDFPALIGSRMALGRALAAVESALWPDSGAGDAGAVARSLVVWQWRQHRRERDPRPGWLPLQLLARHSLRAQDVYANPADPAVAPLLADMAEALLGCPCAPVGPRLRRARTRLDTLALRRLRRGHPQPFAGSGLGILWQSWCASRGVAG</sequence>
<keyword evidence="2" id="KW-1185">Reference proteome</keyword>
<dbReference type="RefSeq" id="WP_337334077.1">
    <property type="nucleotide sequence ID" value="NZ_JBBDHC010000002.1"/>
</dbReference>
<gene>
    <name evidence="1" type="ORF">WB794_01505</name>
</gene>
<name>A0AAW9QVU8_9GAMM</name>
<dbReference type="EMBL" id="JBBDHC010000002">
    <property type="protein sequence ID" value="MEJ1248355.1"/>
    <property type="molecule type" value="Genomic_DNA"/>
</dbReference>
<comment type="caution">
    <text evidence="1">The sequence shown here is derived from an EMBL/GenBank/DDBJ whole genome shotgun (WGS) entry which is preliminary data.</text>
</comment>
<evidence type="ECO:0000313" key="1">
    <source>
        <dbReference type="EMBL" id="MEJ1248355.1"/>
    </source>
</evidence>
<reference evidence="1 2" key="1">
    <citation type="journal article" date="2016" name="Antonie Van Leeuwenhoek">
        <title>Denitratimonas tolerans gen. nov., sp. nov., a denitrifying bacterium isolated from a bioreactor for tannery wastewater treatment.</title>
        <authorList>
            <person name="Han S.I."/>
            <person name="Kim J.O."/>
            <person name="Lee Y.R."/>
            <person name="Ekpeghere K.I."/>
            <person name="Koh S.C."/>
            <person name="Whang K.S."/>
        </authorList>
    </citation>
    <scope>NUCLEOTIDE SEQUENCE [LARGE SCALE GENOMIC DNA]</scope>
    <source>
        <strain evidence="1 2">KACC 17565</strain>
    </source>
</reference>
<evidence type="ECO:0000313" key="2">
    <source>
        <dbReference type="Proteomes" id="UP001364472"/>
    </source>
</evidence>
<evidence type="ECO:0008006" key="3">
    <source>
        <dbReference type="Google" id="ProtNLM"/>
    </source>
</evidence>
<protein>
    <recommendedName>
        <fullName evidence="3">Phytoene synthase</fullName>
    </recommendedName>
</protein>
<dbReference type="AlphaFoldDB" id="A0AAW9QVU8"/>
<organism evidence="1 2">
    <name type="scientific">Denitratimonas tolerans</name>
    <dbReference type="NCBI Taxonomy" id="1338420"/>
    <lineage>
        <taxon>Bacteria</taxon>
        <taxon>Pseudomonadati</taxon>
        <taxon>Pseudomonadota</taxon>
        <taxon>Gammaproteobacteria</taxon>
        <taxon>Lysobacterales</taxon>
        <taxon>Lysobacteraceae</taxon>
        <taxon>Denitratimonas</taxon>
    </lineage>
</organism>